<dbReference type="Gene3D" id="3.90.1150.10">
    <property type="entry name" value="Aspartate Aminotransferase, domain 1"/>
    <property type="match status" value="1"/>
</dbReference>
<dbReference type="GO" id="GO:0008710">
    <property type="term" value="F:8-amino-7-oxononanoate synthase activity"/>
    <property type="evidence" value="ECO:0007669"/>
    <property type="project" value="UniProtKB-EC"/>
</dbReference>
<organism evidence="5 6">
    <name type="scientific">Rhizobium rhizoryzae</name>
    <dbReference type="NCBI Taxonomy" id="451876"/>
    <lineage>
        <taxon>Bacteria</taxon>
        <taxon>Pseudomonadati</taxon>
        <taxon>Pseudomonadota</taxon>
        <taxon>Alphaproteobacteria</taxon>
        <taxon>Hyphomicrobiales</taxon>
        <taxon>Rhizobiaceae</taxon>
        <taxon>Rhizobium/Agrobacterium group</taxon>
        <taxon>Rhizobium</taxon>
    </lineage>
</organism>
<evidence type="ECO:0000259" key="4">
    <source>
        <dbReference type="Pfam" id="PF00155"/>
    </source>
</evidence>
<sequence length="379" mass="40970">MATITNAFEDKLDALASRGRLRRLNLPAGADFSSNDYLGLARSPELAARMIDALHRGVATGSGGSRLLRGHHEEHEALEEEAARFFGSGRMLYFGGGFSANVAILSTLPQPGDLILHDMLVHASAHDGMRASRADVRGVAHNEAAAFEDAIRLWRKEGGKGHPWIVVESLYSMDGDIAPLADLAEIADRHDAFLVIDEAHATGVHGPDGRGLAAELEGRENVITLHTCGKALGAFGGLVGASRTLCDFLINRARPFIYATAPPPLQALAVLEALTLVQSRPERRTALQDLASFANRRIGERLGIATSRTQIIPIHLGEDAKAVRVAERLQSAGFDIRAIRPPTVPARTARLRITITLNVDQGTIERMVDQLAHILEDER</sequence>
<keyword evidence="3" id="KW-0663">Pyridoxal phosphate</keyword>
<gene>
    <name evidence="5" type="ORF">GGQ72_002037</name>
</gene>
<dbReference type="Pfam" id="PF00155">
    <property type="entry name" value="Aminotran_1_2"/>
    <property type="match status" value="1"/>
</dbReference>
<dbReference type="InterPro" id="IPR015421">
    <property type="entry name" value="PyrdxlP-dep_Trfase_major"/>
</dbReference>
<evidence type="ECO:0000313" key="5">
    <source>
        <dbReference type="EMBL" id="MBB4143538.1"/>
    </source>
</evidence>
<evidence type="ECO:0000313" key="6">
    <source>
        <dbReference type="Proteomes" id="UP000519897"/>
    </source>
</evidence>
<dbReference type="PANTHER" id="PTHR13693:SF100">
    <property type="entry name" value="8-AMINO-7-OXONONANOATE SYNTHASE"/>
    <property type="match status" value="1"/>
</dbReference>
<evidence type="ECO:0000256" key="3">
    <source>
        <dbReference type="ARBA" id="ARBA00022898"/>
    </source>
</evidence>
<dbReference type="GO" id="GO:0009102">
    <property type="term" value="P:biotin biosynthetic process"/>
    <property type="evidence" value="ECO:0007669"/>
    <property type="project" value="TreeGrafter"/>
</dbReference>
<dbReference type="Proteomes" id="UP000519897">
    <property type="component" value="Unassembled WGS sequence"/>
</dbReference>
<dbReference type="InterPro" id="IPR004839">
    <property type="entry name" value="Aminotransferase_I/II_large"/>
</dbReference>
<dbReference type="AlphaFoldDB" id="A0A7W6LFT8"/>
<dbReference type="PANTHER" id="PTHR13693">
    <property type="entry name" value="CLASS II AMINOTRANSFERASE/8-AMINO-7-OXONONANOATE SYNTHASE"/>
    <property type="match status" value="1"/>
</dbReference>
<dbReference type="Gene3D" id="3.40.640.10">
    <property type="entry name" value="Type I PLP-dependent aspartate aminotransferase-like (Major domain)"/>
    <property type="match status" value="1"/>
</dbReference>
<dbReference type="EMBL" id="JACIEC010000001">
    <property type="protein sequence ID" value="MBB4143538.1"/>
    <property type="molecule type" value="Genomic_DNA"/>
</dbReference>
<dbReference type="InterPro" id="IPR015424">
    <property type="entry name" value="PyrdxlP-dep_Trfase"/>
</dbReference>
<proteinExistence type="predicted"/>
<dbReference type="EC" id="2.3.1.47" evidence="5"/>
<dbReference type="GO" id="GO:0030170">
    <property type="term" value="F:pyridoxal phosphate binding"/>
    <property type="evidence" value="ECO:0007669"/>
    <property type="project" value="InterPro"/>
</dbReference>
<keyword evidence="2 5" id="KW-0808">Transferase</keyword>
<keyword evidence="6" id="KW-1185">Reference proteome</keyword>
<comment type="caution">
    <text evidence="5">The sequence shown here is derived from an EMBL/GenBank/DDBJ whole genome shotgun (WGS) entry which is preliminary data.</text>
</comment>
<dbReference type="InterPro" id="IPR050087">
    <property type="entry name" value="AON_synthase_class-II"/>
</dbReference>
<protein>
    <submittedName>
        <fullName evidence="5">8-amino-7-oxononanoate synthase</fullName>
        <ecNumber evidence="5">2.3.1.47</ecNumber>
    </submittedName>
</protein>
<comment type="cofactor">
    <cofactor evidence="1">
        <name>pyridoxal 5'-phosphate</name>
        <dbReference type="ChEBI" id="CHEBI:597326"/>
    </cofactor>
</comment>
<dbReference type="InterPro" id="IPR015422">
    <property type="entry name" value="PyrdxlP-dep_Trfase_small"/>
</dbReference>
<evidence type="ECO:0000256" key="2">
    <source>
        <dbReference type="ARBA" id="ARBA00022679"/>
    </source>
</evidence>
<name>A0A7W6LFT8_9HYPH</name>
<reference evidence="5 6" key="1">
    <citation type="submission" date="2020-08" db="EMBL/GenBank/DDBJ databases">
        <title>Genomic Encyclopedia of Type Strains, Phase IV (KMG-IV): sequencing the most valuable type-strain genomes for metagenomic binning, comparative biology and taxonomic classification.</title>
        <authorList>
            <person name="Goeker M."/>
        </authorList>
    </citation>
    <scope>NUCLEOTIDE SEQUENCE [LARGE SCALE GENOMIC DNA]</scope>
    <source>
        <strain evidence="5 6">DSM 29514</strain>
    </source>
</reference>
<evidence type="ECO:0000256" key="1">
    <source>
        <dbReference type="ARBA" id="ARBA00001933"/>
    </source>
</evidence>
<dbReference type="SUPFAM" id="SSF53383">
    <property type="entry name" value="PLP-dependent transferases"/>
    <property type="match status" value="1"/>
</dbReference>
<accession>A0A7W6LFT8</accession>
<keyword evidence="5" id="KW-0012">Acyltransferase</keyword>
<feature type="domain" description="Aminotransferase class I/classII large" evidence="4">
    <location>
        <begin position="31"/>
        <end position="370"/>
    </location>
</feature>
<dbReference type="RefSeq" id="WP_165133337.1">
    <property type="nucleotide sequence ID" value="NZ_CP049250.1"/>
</dbReference>